<dbReference type="Pfam" id="PF07530">
    <property type="entry name" value="PRE_C2HC"/>
    <property type="match status" value="1"/>
</dbReference>
<keyword evidence="4" id="KW-1185">Reference proteome</keyword>
<accession>A0AAN7SMQ9</accession>
<dbReference type="InterPro" id="IPR036691">
    <property type="entry name" value="Endo/exonu/phosph_ase_sf"/>
</dbReference>
<evidence type="ECO:0000313" key="3">
    <source>
        <dbReference type="EMBL" id="KAK4876598.1"/>
    </source>
</evidence>
<dbReference type="InterPro" id="IPR006579">
    <property type="entry name" value="Pre_C2HC_dom"/>
</dbReference>
<name>A0AAN7SMQ9_9COLE</name>
<evidence type="ECO:0000313" key="4">
    <source>
        <dbReference type="Proteomes" id="UP001353858"/>
    </source>
</evidence>
<dbReference type="PANTHER" id="PTHR33273:SF2">
    <property type="entry name" value="ENDONUCLEASE_EXONUCLEASE_PHOSPHATASE DOMAIN-CONTAINING PROTEIN"/>
    <property type="match status" value="1"/>
</dbReference>
<dbReference type="Gene3D" id="3.60.10.10">
    <property type="entry name" value="Endonuclease/exonuclease/phosphatase"/>
    <property type="match status" value="1"/>
</dbReference>
<sequence length="399" mass="45447">MDANTSTEARKRSKPEDENYRPPKRTVKIDQIATATTNITTPNKFATLTEDSEVPTTAENQTTDHENTKPSSKKRSTHRSSTDNFKVLNINPSTSDTNTTNTATEDAKNTIPIVLRNKAKLENLRQKMNTNKINYTKASTTAQGIRIQPQCTDDYRKLRKLMEAEGHEYHTHSPRQERSLKVVIRGIPVESTEEEIIEDLNRQGYPVFKITRMNGKQKIPAPMVLVELERKYNSIYKLTHVVGLSITTEALRQSGEIIQCHRCQLFGHIQQNCTAEYKCMKCAENHNTHECVKPKTIAAKCSNCGGPHTSTYKNCNERSKFMKHNRKIDAIHIIAWNCNGISNKKQELQTYAHIHKSDIILLNESHSKPQHSLCMKNYMTYRQDRIDRVGGGVAALVKK</sequence>
<gene>
    <name evidence="3" type="ORF">RN001_009104</name>
</gene>
<dbReference type="EMBL" id="JARPUR010000004">
    <property type="protein sequence ID" value="KAK4876598.1"/>
    <property type="molecule type" value="Genomic_DNA"/>
</dbReference>
<dbReference type="AlphaFoldDB" id="A0AAN7SMQ9"/>
<dbReference type="SUPFAM" id="SSF56219">
    <property type="entry name" value="DNase I-like"/>
    <property type="match status" value="1"/>
</dbReference>
<evidence type="ECO:0000256" key="1">
    <source>
        <dbReference type="SAM" id="MobiDB-lite"/>
    </source>
</evidence>
<evidence type="ECO:0000259" key="2">
    <source>
        <dbReference type="SMART" id="SM00596"/>
    </source>
</evidence>
<dbReference type="PANTHER" id="PTHR33273">
    <property type="entry name" value="DOMAIN-CONTAINING PROTEIN, PUTATIVE-RELATED"/>
    <property type="match status" value="1"/>
</dbReference>
<feature type="domain" description="Pre-C2HC" evidence="2">
    <location>
        <begin position="193"/>
        <end position="258"/>
    </location>
</feature>
<protein>
    <recommendedName>
        <fullName evidence="2">Pre-C2HC domain-containing protein</fullName>
    </recommendedName>
</protein>
<proteinExistence type="predicted"/>
<comment type="caution">
    <text evidence="3">The sequence shown here is derived from an EMBL/GenBank/DDBJ whole genome shotgun (WGS) entry which is preliminary data.</text>
</comment>
<reference evidence="4" key="1">
    <citation type="submission" date="2023-01" db="EMBL/GenBank/DDBJ databases">
        <title>Key to firefly adult light organ development and bioluminescence: homeobox transcription factors regulate luciferase expression and transportation to peroxisome.</title>
        <authorList>
            <person name="Fu X."/>
        </authorList>
    </citation>
    <scope>NUCLEOTIDE SEQUENCE [LARGE SCALE GENOMIC DNA]</scope>
</reference>
<feature type="compositionally biased region" description="Low complexity" evidence="1">
    <location>
        <begin position="89"/>
        <end position="103"/>
    </location>
</feature>
<dbReference type="SMART" id="SM00596">
    <property type="entry name" value="PRE_C2HC"/>
    <property type="match status" value="1"/>
</dbReference>
<feature type="region of interest" description="Disordered" evidence="1">
    <location>
        <begin position="1"/>
        <end position="103"/>
    </location>
</feature>
<feature type="compositionally biased region" description="Low complexity" evidence="1">
    <location>
        <begin position="32"/>
        <end position="43"/>
    </location>
</feature>
<organism evidence="3 4">
    <name type="scientific">Aquatica leii</name>
    <dbReference type="NCBI Taxonomy" id="1421715"/>
    <lineage>
        <taxon>Eukaryota</taxon>
        <taxon>Metazoa</taxon>
        <taxon>Ecdysozoa</taxon>
        <taxon>Arthropoda</taxon>
        <taxon>Hexapoda</taxon>
        <taxon>Insecta</taxon>
        <taxon>Pterygota</taxon>
        <taxon>Neoptera</taxon>
        <taxon>Endopterygota</taxon>
        <taxon>Coleoptera</taxon>
        <taxon>Polyphaga</taxon>
        <taxon>Elateriformia</taxon>
        <taxon>Elateroidea</taxon>
        <taxon>Lampyridae</taxon>
        <taxon>Luciolinae</taxon>
        <taxon>Aquatica</taxon>
    </lineage>
</organism>
<feature type="compositionally biased region" description="Basic and acidic residues" evidence="1">
    <location>
        <begin position="8"/>
        <end position="21"/>
    </location>
</feature>
<dbReference type="Proteomes" id="UP001353858">
    <property type="component" value="Unassembled WGS sequence"/>
</dbReference>